<feature type="transmembrane region" description="Helical" evidence="9">
    <location>
        <begin position="26"/>
        <end position="45"/>
    </location>
</feature>
<evidence type="ECO:0000256" key="4">
    <source>
        <dbReference type="ARBA" id="ARBA00022692"/>
    </source>
</evidence>
<dbReference type="Proteomes" id="UP001164305">
    <property type="component" value="Chromosome"/>
</dbReference>
<keyword evidence="13" id="KW-1185">Reference proteome</keyword>
<dbReference type="GO" id="GO:0004190">
    <property type="term" value="F:aspartic-type endopeptidase activity"/>
    <property type="evidence" value="ECO:0007669"/>
    <property type="project" value="UniProtKB-EC"/>
</dbReference>
<keyword evidence="2 9" id="KW-1003">Cell membrane</keyword>
<keyword evidence="5 9" id="KW-0064">Aspartyl protease</keyword>
<keyword evidence="3 9" id="KW-0645">Protease</keyword>
<keyword evidence="4 9" id="KW-0812">Transmembrane</keyword>
<protein>
    <recommendedName>
        <fullName evidence="9">Lipoprotein signal peptidase</fullName>
        <ecNumber evidence="9">3.4.23.36</ecNumber>
    </recommendedName>
    <alternativeName>
        <fullName evidence="9">Prolipoprotein signal peptidase</fullName>
    </alternativeName>
    <alternativeName>
        <fullName evidence="9">Signal peptidase II</fullName>
        <shortName evidence="9">SPase II</shortName>
    </alternativeName>
</protein>
<comment type="subcellular location">
    <subcellularLocation>
        <location evidence="9">Cell membrane</location>
        <topology evidence="9">Multi-pass membrane protein</topology>
    </subcellularLocation>
</comment>
<evidence type="ECO:0000256" key="2">
    <source>
        <dbReference type="ARBA" id="ARBA00022475"/>
    </source>
</evidence>
<comment type="catalytic activity">
    <reaction evidence="9">
        <text>Release of signal peptides from bacterial membrane prolipoproteins. Hydrolyzes -Xaa-Yaa-Zaa-|-(S,diacylglyceryl)Cys-, in which Xaa is hydrophobic (preferably Leu), and Yaa (Ala or Ser) and Zaa (Gly or Ala) have small, neutral side chains.</text>
        <dbReference type="EC" id="3.4.23.36"/>
    </reaction>
</comment>
<evidence type="ECO:0000256" key="8">
    <source>
        <dbReference type="ARBA" id="ARBA00023136"/>
    </source>
</evidence>
<dbReference type="Pfam" id="PF01252">
    <property type="entry name" value="Peptidase_A8"/>
    <property type="match status" value="1"/>
</dbReference>
<name>A0ABY6FXD0_9MICO</name>
<comment type="similarity">
    <text evidence="1 9 10">Belongs to the peptidase A8 family.</text>
</comment>
<dbReference type="EC" id="3.4.23.36" evidence="9"/>
<feature type="active site" evidence="9">
    <location>
        <position position="148"/>
    </location>
</feature>
<dbReference type="PRINTS" id="PR00781">
    <property type="entry name" value="LIPOSIGPTASE"/>
</dbReference>
<evidence type="ECO:0000313" key="12">
    <source>
        <dbReference type="EMBL" id="UYG15575.1"/>
    </source>
</evidence>
<feature type="active site" evidence="9">
    <location>
        <position position="162"/>
    </location>
</feature>
<evidence type="ECO:0000256" key="9">
    <source>
        <dbReference type="HAMAP-Rule" id="MF_00161"/>
    </source>
</evidence>
<accession>A0ABY6FXD0</accession>
<dbReference type="PANTHER" id="PTHR33695">
    <property type="entry name" value="LIPOPROTEIN SIGNAL PEPTIDASE"/>
    <property type="match status" value="1"/>
</dbReference>
<evidence type="ECO:0000256" key="10">
    <source>
        <dbReference type="RuleBase" id="RU004181"/>
    </source>
</evidence>
<dbReference type="HAMAP" id="MF_00161">
    <property type="entry name" value="LspA"/>
    <property type="match status" value="1"/>
</dbReference>
<comment type="pathway">
    <text evidence="9">Protein modification; lipoprotein biosynthesis (signal peptide cleavage).</text>
</comment>
<evidence type="ECO:0000256" key="6">
    <source>
        <dbReference type="ARBA" id="ARBA00022801"/>
    </source>
</evidence>
<dbReference type="RefSeq" id="WP_263592789.1">
    <property type="nucleotide sequence ID" value="NZ_CP107020.1"/>
</dbReference>
<gene>
    <name evidence="9 12" type="primary">lspA</name>
    <name evidence="12" type="ORF">BRM3_07905</name>
</gene>
<evidence type="ECO:0000256" key="7">
    <source>
        <dbReference type="ARBA" id="ARBA00022989"/>
    </source>
</evidence>
<evidence type="ECO:0000256" key="1">
    <source>
        <dbReference type="ARBA" id="ARBA00006139"/>
    </source>
</evidence>
<feature type="transmembrane region" description="Helical" evidence="9">
    <location>
        <begin position="163"/>
        <end position="181"/>
    </location>
</feature>
<comment type="function">
    <text evidence="9">This protein specifically catalyzes the removal of signal peptides from prolipoproteins.</text>
</comment>
<dbReference type="EMBL" id="CP107020">
    <property type="protein sequence ID" value="UYG15575.1"/>
    <property type="molecule type" value="Genomic_DNA"/>
</dbReference>
<proteinExistence type="inferred from homology"/>
<keyword evidence="7 9" id="KW-1133">Transmembrane helix</keyword>
<reference evidence="12" key="1">
    <citation type="submission" date="2022-10" db="EMBL/GenBank/DDBJ databases">
        <title>Whole-Genome Sequencing of Brachybacterium huguangmaarense BRM-3, Isolated from Betula schmidtii.</title>
        <authorList>
            <person name="Haam D."/>
        </authorList>
    </citation>
    <scope>NUCLEOTIDE SEQUENCE</scope>
    <source>
        <strain evidence="12">BRM-3</strain>
    </source>
</reference>
<feature type="transmembrane region" description="Helical" evidence="9">
    <location>
        <begin position="114"/>
        <end position="132"/>
    </location>
</feature>
<dbReference type="PANTHER" id="PTHR33695:SF1">
    <property type="entry name" value="LIPOPROTEIN SIGNAL PEPTIDASE"/>
    <property type="match status" value="1"/>
</dbReference>
<feature type="compositionally biased region" description="Low complexity" evidence="11">
    <location>
        <begin position="191"/>
        <end position="237"/>
    </location>
</feature>
<keyword evidence="8 9" id="KW-0472">Membrane</keyword>
<dbReference type="NCBIfam" id="TIGR00077">
    <property type="entry name" value="lspA"/>
    <property type="match status" value="1"/>
</dbReference>
<dbReference type="InterPro" id="IPR001872">
    <property type="entry name" value="Peptidase_A8"/>
</dbReference>
<organism evidence="12 13">
    <name type="scientific">Brachybacterium huguangmaarense</name>
    <dbReference type="NCBI Taxonomy" id="1652028"/>
    <lineage>
        <taxon>Bacteria</taxon>
        <taxon>Bacillati</taxon>
        <taxon>Actinomycetota</taxon>
        <taxon>Actinomycetes</taxon>
        <taxon>Micrococcales</taxon>
        <taxon>Dermabacteraceae</taxon>
        <taxon>Brachybacterium</taxon>
    </lineage>
</organism>
<evidence type="ECO:0000256" key="3">
    <source>
        <dbReference type="ARBA" id="ARBA00022670"/>
    </source>
</evidence>
<evidence type="ECO:0000256" key="5">
    <source>
        <dbReference type="ARBA" id="ARBA00022750"/>
    </source>
</evidence>
<feature type="transmembrane region" description="Helical" evidence="9">
    <location>
        <begin position="80"/>
        <end position="107"/>
    </location>
</feature>
<feature type="region of interest" description="Disordered" evidence="11">
    <location>
        <begin position="191"/>
        <end position="259"/>
    </location>
</feature>
<sequence>MSPTPSAAANAGRDASGVRRVERTGLSRTVAIVVAVVLAAVIVVLDQLSKHWAETSLAVLEPRAVVGELLQFRLLYNSGAAWGMGSGITPVVTLVQIAICIGALVYVVRSVRSVPWALALGCIVGGALGNIHDRILRAPSPFHGEVVDFIELPHWPVFNVADMAVVVGAVLIVLLGVLGVASDPAARDQTADAAETSAAETAAADTSAVEASAAADGAGEDASGSDAAADTAAPTGREAADDQDAMGDHGVGSASERRP</sequence>
<keyword evidence="6 9" id="KW-0378">Hydrolase</keyword>
<evidence type="ECO:0000313" key="13">
    <source>
        <dbReference type="Proteomes" id="UP001164305"/>
    </source>
</evidence>
<evidence type="ECO:0000256" key="11">
    <source>
        <dbReference type="SAM" id="MobiDB-lite"/>
    </source>
</evidence>